<accession>A0AAN8I8Q2</accession>
<organism evidence="2 3">
    <name type="scientific">Trichostrongylus colubriformis</name>
    <name type="common">Black scour worm</name>
    <dbReference type="NCBI Taxonomy" id="6319"/>
    <lineage>
        <taxon>Eukaryota</taxon>
        <taxon>Metazoa</taxon>
        <taxon>Ecdysozoa</taxon>
        <taxon>Nematoda</taxon>
        <taxon>Chromadorea</taxon>
        <taxon>Rhabditida</taxon>
        <taxon>Rhabditina</taxon>
        <taxon>Rhabditomorpha</taxon>
        <taxon>Strongyloidea</taxon>
        <taxon>Trichostrongylidae</taxon>
        <taxon>Trichostrongylus</taxon>
    </lineage>
</organism>
<sequence length="568" mass="63364">MACTFYREVPTFELRFACNFKGCLDDRPMSMMGAIEHQAFHFCEVYKTQVHFNFKCEFCNVYHVNKSHHRLCLDDKTGIGHLPYLRSIYPVPMSDQEFHSCVDFSRFANHHMIAVTAEGVRLVPSDRVSSLPSAPYNLDNSFPGNCTDENSTSIRKNSTVSYRDLDNCDDKSNSDRFGRSGGFQDKSQSGNRESRGRGRGGFRGRGERGFGRGRGRGGGNRDDDGGRENNFRGRGRGRGGSYRDDGNSSYRHRDSFGDHASNVESKPKRDRSYSRSGSGSPCSPAAKKANNGNSPRPRSYSRSRSSSPLPSAANNAHTGGNRHVSKPCSYSRSRSSSPLGAVTVKEEEDRKPRPPCSYSRSRSSSPIKPAARSRNAEARQDAARFKPRSYSRSRSNSPLASTVPRKTNESTKKRRDRSYSRSGSSSPPPVATSKNSITRNHRARSYSRSGSRSRSPPRNDVNNNDRAVPQEINAPLNAYNVEPDNYMSSGYGSSRQAMKGRNQNSFNNLKEQSNRGLRGVQNDARGTSKRKYDNMEDRDHPTTSRGVKRSAESTRRECSYSKSRSCSP</sequence>
<feature type="compositionally biased region" description="Polar residues" evidence="1">
    <location>
        <begin position="486"/>
        <end position="515"/>
    </location>
</feature>
<feature type="compositionally biased region" description="Basic and acidic residues" evidence="1">
    <location>
        <begin position="549"/>
        <end position="559"/>
    </location>
</feature>
<dbReference type="EMBL" id="WIXE01025130">
    <property type="protein sequence ID" value="KAK5964979.1"/>
    <property type="molecule type" value="Genomic_DNA"/>
</dbReference>
<reference evidence="2 3" key="1">
    <citation type="submission" date="2019-10" db="EMBL/GenBank/DDBJ databases">
        <title>Assembly and Annotation for the nematode Trichostrongylus colubriformis.</title>
        <authorList>
            <person name="Martin J."/>
        </authorList>
    </citation>
    <scope>NUCLEOTIDE SEQUENCE [LARGE SCALE GENOMIC DNA]</scope>
    <source>
        <strain evidence="2">G859</strain>
        <tissue evidence="2">Whole worm</tissue>
    </source>
</reference>
<proteinExistence type="predicted"/>
<evidence type="ECO:0000256" key="1">
    <source>
        <dbReference type="SAM" id="MobiDB-lite"/>
    </source>
</evidence>
<feature type="compositionally biased region" description="Low complexity" evidence="1">
    <location>
        <begin position="274"/>
        <end position="284"/>
    </location>
</feature>
<feature type="compositionally biased region" description="Basic and acidic residues" evidence="1">
    <location>
        <begin position="530"/>
        <end position="542"/>
    </location>
</feature>
<gene>
    <name evidence="2" type="ORF">GCK32_005530</name>
</gene>
<keyword evidence="3" id="KW-1185">Reference proteome</keyword>
<evidence type="ECO:0000313" key="3">
    <source>
        <dbReference type="Proteomes" id="UP001331761"/>
    </source>
</evidence>
<feature type="compositionally biased region" description="Low complexity" evidence="1">
    <location>
        <begin position="446"/>
        <end position="458"/>
    </location>
</feature>
<feature type="region of interest" description="Disordered" evidence="1">
    <location>
        <begin position="163"/>
        <end position="568"/>
    </location>
</feature>
<dbReference type="AlphaFoldDB" id="A0AAN8I8Q2"/>
<feature type="compositionally biased region" description="Basic and acidic residues" evidence="1">
    <location>
        <begin position="219"/>
        <end position="231"/>
    </location>
</feature>
<feature type="compositionally biased region" description="Low complexity" evidence="1">
    <location>
        <begin position="294"/>
        <end position="311"/>
    </location>
</feature>
<evidence type="ECO:0000313" key="2">
    <source>
        <dbReference type="EMBL" id="KAK5964979.1"/>
    </source>
</evidence>
<comment type="caution">
    <text evidence="2">The sequence shown here is derived from an EMBL/GenBank/DDBJ whole genome shotgun (WGS) entry which is preliminary data.</text>
</comment>
<protein>
    <submittedName>
        <fullName evidence="2">Uncharacterized protein</fullName>
    </submittedName>
</protein>
<dbReference type="Proteomes" id="UP001331761">
    <property type="component" value="Unassembled WGS sequence"/>
</dbReference>
<feature type="compositionally biased region" description="Basic and acidic residues" evidence="1">
    <location>
        <begin position="374"/>
        <end position="384"/>
    </location>
</feature>
<name>A0AAN8I8Q2_TRICO</name>
<feature type="compositionally biased region" description="Low complexity" evidence="1">
    <location>
        <begin position="356"/>
        <end position="373"/>
    </location>
</feature>
<feature type="compositionally biased region" description="Basic and acidic residues" evidence="1">
    <location>
        <begin position="241"/>
        <end position="257"/>
    </location>
</feature>
<feature type="compositionally biased region" description="Basic and acidic residues" evidence="1">
    <location>
        <begin position="163"/>
        <end position="178"/>
    </location>
</feature>